<proteinExistence type="predicted"/>
<dbReference type="AlphaFoldDB" id="A0A392RNA4"/>
<accession>A0A392RNA4</accession>
<evidence type="ECO:0000313" key="1">
    <source>
        <dbReference type="EMBL" id="MCI37692.1"/>
    </source>
</evidence>
<protein>
    <submittedName>
        <fullName evidence="1">Uncharacterized protein</fullName>
    </submittedName>
</protein>
<organism evidence="1 2">
    <name type="scientific">Trifolium medium</name>
    <dbReference type="NCBI Taxonomy" id="97028"/>
    <lineage>
        <taxon>Eukaryota</taxon>
        <taxon>Viridiplantae</taxon>
        <taxon>Streptophyta</taxon>
        <taxon>Embryophyta</taxon>
        <taxon>Tracheophyta</taxon>
        <taxon>Spermatophyta</taxon>
        <taxon>Magnoliopsida</taxon>
        <taxon>eudicotyledons</taxon>
        <taxon>Gunneridae</taxon>
        <taxon>Pentapetalae</taxon>
        <taxon>rosids</taxon>
        <taxon>fabids</taxon>
        <taxon>Fabales</taxon>
        <taxon>Fabaceae</taxon>
        <taxon>Papilionoideae</taxon>
        <taxon>50 kb inversion clade</taxon>
        <taxon>NPAAA clade</taxon>
        <taxon>Hologalegina</taxon>
        <taxon>IRL clade</taxon>
        <taxon>Trifolieae</taxon>
        <taxon>Trifolium</taxon>
    </lineage>
</organism>
<dbReference type="EMBL" id="LXQA010247366">
    <property type="protein sequence ID" value="MCI37692.1"/>
    <property type="molecule type" value="Genomic_DNA"/>
</dbReference>
<sequence length="127" mass="14836">MLRTDGEQIMFNVFEAMKRHEEEEPQCYHVDVVEEGVEDVFAEETFFPPLERVLVDAMDAQEAEWNREIEVFLQQLEDGLEEALEVVEKLPELKELPPKWKCVFLGEDPKKPIVISSLLTSLEEEEL</sequence>
<reference evidence="1 2" key="1">
    <citation type="journal article" date="2018" name="Front. Plant Sci.">
        <title>Red Clover (Trifolium pratense) and Zigzag Clover (T. medium) - A Picture of Genomic Similarities and Differences.</title>
        <authorList>
            <person name="Dluhosova J."/>
            <person name="Istvanek J."/>
            <person name="Nedelnik J."/>
            <person name="Repkova J."/>
        </authorList>
    </citation>
    <scope>NUCLEOTIDE SEQUENCE [LARGE SCALE GENOMIC DNA]</scope>
    <source>
        <strain evidence="2">cv. 10/8</strain>
        <tissue evidence="1">Leaf</tissue>
    </source>
</reference>
<keyword evidence="2" id="KW-1185">Reference proteome</keyword>
<comment type="caution">
    <text evidence="1">The sequence shown here is derived from an EMBL/GenBank/DDBJ whole genome shotgun (WGS) entry which is preliminary data.</text>
</comment>
<dbReference type="Proteomes" id="UP000265520">
    <property type="component" value="Unassembled WGS sequence"/>
</dbReference>
<name>A0A392RNA4_9FABA</name>
<feature type="non-terminal residue" evidence="1">
    <location>
        <position position="127"/>
    </location>
</feature>
<evidence type="ECO:0000313" key="2">
    <source>
        <dbReference type="Proteomes" id="UP000265520"/>
    </source>
</evidence>